<keyword evidence="3" id="KW-1185">Reference proteome</keyword>
<dbReference type="Proteomes" id="UP000766486">
    <property type="component" value="Unassembled WGS sequence"/>
</dbReference>
<proteinExistence type="predicted"/>
<feature type="compositionally biased region" description="Acidic residues" evidence="1">
    <location>
        <begin position="40"/>
        <end position="58"/>
    </location>
</feature>
<accession>A0ABY6US35</accession>
<organism evidence="2 3">
    <name type="scientific">Bionectria ochroleuca</name>
    <name type="common">Gliocladium roseum</name>
    <dbReference type="NCBI Taxonomy" id="29856"/>
    <lineage>
        <taxon>Eukaryota</taxon>
        <taxon>Fungi</taxon>
        <taxon>Dikarya</taxon>
        <taxon>Ascomycota</taxon>
        <taxon>Pezizomycotina</taxon>
        <taxon>Sordariomycetes</taxon>
        <taxon>Hypocreomycetidae</taxon>
        <taxon>Hypocreales</taxon>
        <taxon>Bionectriaceae</taxon>
        <taxon>Clonostachys</taxon>
    </lineage>
</organism>
<name>A0ABY6US35_BIOOC</name>
<gene>
    <name evidence="2" type="ORF">CLO192961_LOCUS371940</name>
</gene>
<reference evidence="2 3" key="1">
    <citation type="submission" date="2019-06" db="EMBL/GenBank/DDBJ databases">
        <authorList>
            <person name="Broberg M."/>
        </authorList>
    </citation>
    <scope>NUCLEOTIDE SEQUENCE [LARGE SCALE GENOMIC DNA]</scope>
</reference>
<sequence>MKMKTAIKDHYRGQPGVFKYKYALWDTRRHRKKTRGGDAEDKEEDCIDQSSEDEDSAVDSELVIAPKEQIQKNQLETHSFPTGEYDTMRVLAELDKVNQNKKVSL</sequence>
<protein>
    <recommendedName>
        <fullName evidence="4">Clr5 domain-containing protein</fullName>
    </recommendedName>
</protein>
<feature type="region of interest" description="Disordered" evidence="1">
    <location>
        <begin position="29"/>
        <end position="60"/>
    </location>
</feature>
<dbReference type="EMBL" id="CABFNS010000876">
    <property type="protein sequence ID" value="VUC34194.1"/>
    <property type="molecule type" value="Genomic_DNA"/>
</dbReference>
<evidence type="ECO:0000313" key="3">
    <source>
        <dbReference type="Proteomes" id="UP000766486"/>
    </source>
</evidence>
<evidence type="ECO:0008006" key="4">
    <source>
        <dbReference type="Google" id="ProtNLM"/>
    </source>
</evidence>
<evidence type="ECO:0000313" key="2">
    <source>
        <dbReference type="EMBL" id="VUC34194.1"/>
    </source>
</evidence>
<evidence type="ECO:0000256" key="1">
    <source>
        <dbReference type="SAM" id="MobiDB-lite"/>
    </source>
</evidence>
<comment type="caution">
    <text evidence="2">The sequence shown here is derived from an EMBL/GenBank/DDBJ whole genome shotgun (WGS) entry which is preliminary data.</text>
</comment>